<dbReference type="Proteomes" id="UP001564408">
    <property type="component" value="Unassembled WGS sequence"/>
</dbReference>
<comment type="caution">
    <text evidence="1">The sequence shown here is derived from an EMBL/GenBank/DDBJ whole genome shotgun (WGS) entry which is preliminary data.</text>
</comment>
<dbReference type="RefSeq" id="WP_369668592.1">
    <property type="nucleotide sequence ID" value="NZ_JBDKXB010000050.1"/>
</dbReference>
<evidence type="ECO:0000313" key="2">
    <source>
        <dbReference type="Proteomes" id="UP001564408"/>
    </source>
</evidence>
<dbReference type="EMBL" id="JBDKXB010000050">
    <property type="protein sequence ID" value="MEY6434210.1"/>
    <property type="molecule type" value="Genomic_DNA"/>
</dbReference>
<keyword evidence="2" id="KW-1185">Reference proteome</keyword>
<proteinExistence type="predicted"/>
<evidence type="ECO:0000313" key="1">
    <source>
        <dbReference type="EMBL" id="MEY6434210.1"/>
    </source>
</evidence>
<organism evidence="1 2">
    <name type="scientific">Thioalkalicoccus limnaeus</name>
    <dbReference type="NCBI Taxonomy" id="120681"/>
    <lineage>
        <taxon>Bacteria</taxon>
        <taxon>Pseudomonadati</taxon>
        <taxon>Pseudomonadota</taxon>
        <taxon>Gammaproteobacteria</taxon>
        <taxon>Chromatiales</taxon>
        <taxon>Chromatiaceae</taxon>
        <taxon>Thioalkalicoccus</taxon>
    </lineage>
</organism>
<sequence>MNIRTYGDDAEILRLAEADRCATAVREALARGGDQTAGILAGPRIYLVHTAPGDSGFSCLEVGTPLQIPLVVAALAPIVGSLGAMQVRPHDQDPSAHWA</sequence>
<protein>
    <submittedName>
        <fullName evidence="1">Uncharacterized protein</fullName>
    </submittedName>
</protein>
<name>A0ABV4BI56_9GAMM</name>
<accession>A0ABV4BI56</accession>
<gene>
    <name evidence="1" type="ORF">ABC977_17575</name>
</gene>
<reference evidence="1 2" key="1">
    <citation type="submission" date="2024-05" db="EMBL/GenBank/DDBJ databases">
        <title>Genome Sequence and Characterization of the New Strain Purple Sulfur Bacterium of Genus Thioalkalicoccus.</title>
        <authorList>
            <person name="Bryantseva I.A."/>
            <person name="Kyndt J.A."/>
            <person name="Imhoff J.F."/>
        </authorList>
    </citation>
    <scope>NUCLEOTIDE SEQUENCE [LARGE SCALE GENOMIC DNA]</scope>
    <source>
        <strain evidence="1 2">Um2</strain>
    </source>
</reference>